<evidence type="ECO:0000313" key="3">
    <source>
        <dbReference type="Proteomes" id="UP000183585"/>
    </source>
</evidence>
<accession>A0A1C4V6Z7</accession>
<keyword evidence="3" id="KW-1185">Reference proteome</keyword>
<name>A0A1C4V6Z7_9ACTN</name>
<gene>
    <name evidence="2" type="ORF">GA0070563_10285</name>
</gene>
<evidence type="ECO:0000313" key="2">
    <source>
        <dbReference type="EMBL" id="SCE79823.1"/>
    </source>
</evidence>
<feature type="region of interest" description="Disordered" evidence="1">
    <location>
        <begin position="806"/>
        <end position="827"/>
    </location>
</feature>
<feature type="region of interest" description="Disordered" evidence="1">
    <location>
        <begin position="510"/>
        <end position="543"/>
    </location>
</feature>
<proteinExistence type="predicted"/>
<evidence type="ECO:0000256" key="1">
    <source>
        <dbReference type="SAM" id="MobiDB-lite"/>
    </source>
</evidence>
<dbReference type="AlphaFoldDB" id="A0A1C4V6Z7"/>
<evidence type="ECO:0008006" key="4">
    <source>
        <dbReference type="Google" id="ProtNLM"/>
    </source>
</evidence>
<sequence>MTAWEDLRGAAPPALLHDCPVADAEEVLVLTYTCDLSFFEDVCLREAQAVRARTTILFDADRLTRGPRRTDYIALPVICRTGGAFHPKLVVIASEADAVVAIGSGNATPSGWHHNAEVWTVLRGTGPTVPQTFHDLADWLRRLPTAVWMEDLGRERLDRVADILTCRPAEHAPGQPVLVTTAARPIIEQLPVPKAPVTSLAIAAPFFDPRAEALRRLVDRFGPATLNLMLTQDVQCDPDTLAKVVKGVPTGLVTTPKSSRYHHAKIVEWRTPDQSWALTGSANCSMAALVKTMATGGNCELGLLTGTPEALISAVPVHELDLERPTGLNVREPDERVPSGISLRVLGVRLSTERVEATALADGRQAPTWLVVSGLRLDHERSDGHLHLYAGIPSPDWSIAFGATATVHVATDTGAEIRDVVVTDVTTALSRIDRPSPLEQVSLPAVIVDQAHLTALFEALAHLATVRPERLAAPSGVSRRRYVEGRINAAVGPALLRFALGLDRSRPSLTGDDIFDGSDDEDGGSRRAPQGQATAVRDAAPSQRPETVATVLDTLTTGQRARLRREIGELVDISQDWPLPAKLAVSRLVLTLVAGGLWADPADWSDLLYWLMLQLWMTDQEESLHDEHAALATIGLVALRTGFDRQTEPDSELVERFEDLRQAYAEWTVWLAAASEDAVRRYATGLSGHTLGVLFGQTDFVSELGWILKRSALQDAVDRLGGARLDNGSVVRVTAGRTTRLAVLSALDALRDFPDTQVASDAEPAVHGWWNGRRLILTTRTGMTWRGEMWLHLMTGIAAYSRGTQLPRPDRRWTASGPDDAFASAGP</sequence>
<reference evidence="3" key="1">
    <citation type="submission" date="2016-06" db="EMBL/GenBank/DDBJ databases">
        <authorList>
            <person name="Varghese N."/>
            <person name="Submissions Spin"/>
        </authorList>
    </citation>
    <scope>NUCLEOTIDE SEQUENCE [LARGE SCALE GENOMIC DNA]</scope>
    <source>
        <strain evidence="3">DSM 43168</strain>
    </source>
</reference>
<dbReference type="Proteomes" id="UP000183585">
    <property type="component" value="Unassembled WGS sequence"/>
</dbReference>
<dbReference type="EMBL" id="FMCT01000002">
    <property type="protein sequence ID" value="SCE79823.1"/>
    <property type="molecule type" value="Genomic_DNA"/>
</dbReference>
<feature type="compositionally biased region" description="Acidic residues" evidence="1">
    <location>
        <begin position="513"/>
        <end position="522"/>
    </location>
</feature>
<organism evidence="2 3">
    <name type="scientific">Micromonospora carbonacea</name>
    <dbReference type="NCBI Taxonomy" id="47853"/>
    <lineage>
        <taxon>Bacteria</taxon>
        <taxon>Bacillati</taxon>
        <taxon>Actinomycetota</taxon>
        <taxon>Actinomycetes</taxon>
        <taxon>Micromonosporales</taxon>
        <taxon>Micromonosporaceae</taxon>
        <taxon>Micromonospora</taxon>
    </lineage>
</organism>
<dbReference type="SUPFAM" id="SSF56024">
    <property type="entry name" value="Phospholipase D/nuclease"/>
    <property type="match status" value="1"/>
</dbReference>
<dbReference type="Gene3D" id="3.30.870.10">
    <property type="entry name" value="Endonuclease Chain A"/>
    <property type="match status" value="1"/>
</dbReference>
<protein>
    <recommendedName>
        <fullName evidence="4">PLD-like domain-containing protein</fullName>
    </recommendedName>
</protein>